<evidence type="ECO:0000256" key="12">
    <source>
        <dbReference type="ARBA" id="ARBA00022982"/>
    </source>
</evidence>
<dbReference type="NCBIfam" id="TIGR02968">
    <property type="entry name" value="succ_dehyd_anc"/>
    <property type="match status" value="1"/>
</dbReference>
<dbReference type="GO" id="GO:0016020">
    <property type="term" value="C:membrane"/>
    <property type="evidence" value="ECO:0007669"/>
    <property type="project" value="UniProtKB-SubCell"/>
</dbReference>
<keyword evidence="10 16" id="KW-0812">Transmembrane</keyword>
<gene>
    <name evidence="17" type="ORF">MXMO3_00445</name>
</gene>
<dbReference type="Proteomes" id="UP000258927">
    <property type="component" value="Chromosome"/>
</dbReference>
<proteinExistence type="predicted"/>
<keyword evidence="7" id="KW-0813">Transport</keyword>
<dbReference type="GO" id="GO:0046872">
    <property type="term" value="F:metal ion binding"/>
    <property type="evidence" value="ECO:0007669"/>
    <property type="project" value="UniProtKB-KW"/>
</dbReference>
<dbReference type="CDD" id="cd03495">
    <property type="entry name" value="SQR_TypeC_SdhD_like"/>
    <property type="match status" value="1"/>
</dbReference>
<evidence type="ECO:0000256" key="9">
    <source>
        <dbReference type="ARBA" id="ARBA00022617"/>
    </source>
</evidence>
<evidence type="ECO:0000256" key="1">
    <source>
        <dbReference type="ARBA" id="ARBA00001971"/>
    </source>
</evidence>
<evidence type="ECO:0000313" key="17">
    <source>
        <dbReference type="EMBL" id="AVX02991.1"/>
    </source>
</evidence>
<protein>
    <recommendedName>
        <fullName evidence="6">Succinate dehydrogenase hydrophobic membrane anchor subunit</fullName>
    </recommendedName>
</protein>
<dbReference type="Pfam" id="PF01127">
    <property type="entry name" value="Sdh_cyt"/>
    <property type="match status" value="1"/>
</dbReference>
<organism evidence="17 18">
    <name type="scientific">Maritalea myrionectae</name>
    <dbReference type="NCBI Taxonomy" id="454601"/>
    <lineage>
        <taxon>Bacteria</taxon>
        <taxon>Pseudomonadati</taxon>
        <taxon>Pseudomonadota</taxon>
        <taxon>Alphaproteobacteria</taxon>
        <taxon>Hyphomicrobiales</taxon>
        <taxon>Devosiaceae</taxon>
        <taxon>Maritalea</taxon>
    </lineage>
</organism>
<sequence>MSFRTPLSRVTGLGSAKSGTEHFWNQRLTALANVPLMLFSVWLVISLVGADRAQMVATFANPFITGFAILAIVSASIHMRLGLQVVIEDYVHTESTKWLLLMLNSFFAFGVAIIATVSLLKLSFGG</sequence>
<keyword evidence="15 16" id="KW-0472">Membrane</keyword>
<feature type="transmembrane region" description="Helical" evidence="16">
    <location>
        <begin position="98"/>
        <end position="120"/>
    </location>
</feature>
<evidence type="ECO:0000256" key="15">
    <source>
        <dbReference type="ARBA" id="ARBA00023136"/>
    </source>
</evidence>
<dbReference type="STRING" id="1122213.GCA_000423365_03157"/>
<evidence type="ECO:0000256" key="2">
    <source>
        <dbReference type="ARBA" id="ARBA00004050"/>
    </source>
</evidence>
<evidence type="ECO:0000256" key="8">
    <source>
        <dbReference type="ARBA" id="ARBA00022532"/>
    </source>
</evidence>
<evidence type="ECO:0000256" key="16">
    <source>
        <dbReference type="SAM" id="Phobius"/>
    </source>
</evidence>
<name>A0A2R4MAE8_9HYPH</name>
<comment type="subunit">
    <text evidence="5">Part of an enzyme complex containing four subunits: a flavoprotein, an iron-sulfur protein, plus two membrane-anchoring proteins, SdhC and SdhD.</text>
</comment>
<dbReference type="InterPro" id="IPR034804">
    <property type="entry name" value="SQR/QFR_C/D"/>
</dbReference>
<keyword evidence="13 16" id="KW-1133">Transmembrane helix</keyword>
<evidence type="ECO:0000256" key="4">
    <source>
        <dbReference type="ARBA" id="ARBA00005163"/>
    </source>
</evidence>
<evidence type="ECO:0000256" key="3">
    <source>
        <dbReference type="ARBA" id="ARBA00004141"/>
    </source>
</evidence>
<dbReference type="KEGG" id="mmyr:MXMO3_00445"/>
<dbReference type="Gene3D" id="1.20.1300.10">
    <property type="entry name" value="Fumarate reductase/succinate dehydrogenase, transmembrane subunit"/>
    <property type="match status" value="1"/>
</dbReference>
<feature type="transmembrane region" description="Helical" evidence="16">
    <location>
        <begin position="56"/>
        <end position="78"/>
    </location>
</feature>
<evidence type="ECO:0000256" key="6">
    <source>
        <dbReference type="ARBA" id="ARBA00019425"/>
    </source>
</evidence>
<keyword evidence="11" id="KW-0479">Metal-binding</keyword>
<dbReference type="RefSeq" id="WP_027835942.1">
    <property type="nucleotide sequence ID" value="NZ_CP021330.1"/>
</dbReference>
<evidence type="ECO:0000256" key="5">
    <source>
        <dbReference type="ARBA" id="ARBA00011558"/>
    </source>
</evidence>
<dbReference type="InterPro" id="IPR014312">
    <property type="entry name" value="Succ_DH_anchor"/>
</dbReference>
<evidence type="ECO:0000256" key="10">
    <source>
        <dbReference type="ARBA" id="ARBA00022692"/>
    </source>
</evidence>
<keyword evidence="9" id="KW-0349">Heme</keyword>
<dbReference type="UniPathway" id="UPA00223"/>
<dbReference type="GO" id="GO:0006099">
    <property type="term" value="P:tricarboxylic acid cycle"/>
    <property type="evidence" value="ECO:0007669"/>
    <property type="project" value="UniProtKB-UniPathway"/>
</dbReference>
<keyword evidence="8" id="KW-0816">Tricarboxylic acid cycle</keyword>
<dbReference type="AlphaFoldDB" id="A0A2R4MAE8"/>
<evidence type="ECO:0000256" key="13">
    <source>
        <dbReference type="ARBA" id="ARBA00022989"/>
    </source>
</evidence>
<feature type="transmembrane region" description="Helical" evidence="16">
    <location>
        <begin position="30"/>
        <end position="49"/>
    </location>
</feature>
<comment type="subcellular location">
    <subcellularLocation>
        <location evidence="3">Membrane</location>
        <topology evidence="3">Multi-pass membrane protein</topology>
    </subcellularLocation>
</comment>
<reference evidence="17 18" key="1">
    <citation type="submission" date="2017-05" db="EMBL/GenBank/DDBJ databases">
        <title>Genome Analysis of Maritalea myrionectae HL2708#5.</title>
        <authorList>
            <consortium name="Cotde Inc.-PKNU"/>
            <person name="Jang D."/>
            <person name="Oh H.-M."/>
        </authorList>
    </citation>
    <scope>NUCLEOTIDE SEQUENCE [LARGE SCALE GENOMIC DNA]</scope>
    <source>
        <strain evidence="17 18">HL2708#5</strain>
    </source>
</reference>
<evidence type="ECO:0000256" key="7">
    <source>
        <dbReference type="ARBA" id="ARBA00022448"/>
    </source>
</evidence>
<comment type="pathway">
    <text evidence="4">Carbohydrate metabolism; tricarboxylic acid cycle.</text>
</comment>
<evidence type="ECO:0000256" key="14">
    <source>
        <dbReference type="ARBA" id="ARBA00023004"/>
    </source>
</evidence>
<accession>A0A2R4MAE8</accession>
<dbReference type="GO" id="GO:0020037">
    <property type="term" value="F:heme binding"/>
    <property type="evidence" value="ECO:0007669"/>
    <property type="project" value="InterPro"/>
</dbReference>
<dbReference type="InterPro" id="IPR000701">
    <property type="entry name" value="SuccDH_FuR_B_TM-su"/>
</dbReference>
<keyword evidence="12" id="KW-0249">Electron transport</keyword>
<evidence type="ECO:0000256" key="11">
    <source>
        <dbReference type="ARBA" id="ARBA00022723"/>
    </source>
</evidence>
<keyword evidence="18" id="KW-1185">Reference proteome</keyword>
<comment type="cofactor">
    <cofactor evidence="1">
        <name>heme</name>
        <dbReference type="ChEBI" id="CHEBI:30413"/>
    </cofactor>
</comment>
<comment type="function">
    <text evidence="2">Membrane-anchoring subunit of succinate dehydrogenase (SDH).</text>
</comment>
<evidence type="ECO:0000313" key="18">
    <source>
        <dbReference type="Proteomes" id="UP000258927"/>
    </source>
</evidence>
<dbReference type="SUPFAM" id="SSF81343">
    <property type="entry name" value="Fumarate reductase respiratory complex transmembrane subunits"/>
    <property type="match status" value="1"/>
</dbReference>
<keyword evidence="14" id="KW-0408">Iron</keyword>
<dbReference type="EMBL" id="CP021330">
    <property type="protein sequence ID" value="AVX02991.1"/>
    <property type="molecule type" value="Genomic_DNA"/>
</dbReference>